<protein>
    <recommendedName>
        <fullName evidence="3">TRIM2_3</fullName>
    </recommendedName>
</protein>
<dbReference type="EMBL" id="CACVKT020008252">
    <property type="protein sequence ID" value="CAC5413860.1"/>
    <property type="molecule type" value="Genomic_DNA"/>
</dbReference>
<evidence type="ECO:0000313" key="1">
    <source>
        <dbReference type="EMBL" id="CAC5413860.1"/>
    </source>
</evidence>
<dbReference type="SUPFAM" id="SSF63829">
    <property type="entry name" value="Calcium-dependent phosphotriesterase"/>
    <property type="match status" value="1"/>
</dbReference>
<dbReference type="OrthoDB" id="6091650at2759"/>
<dbReference type="AlphaFoldDB" id="A0A6J8E085"/>
<dbReference type="InterPro" id="IPR011042">
    <property type="entry name" value="6-blade_b-propeller_TolB-like"/>
</dbReference>
<organism evidence="1 2">
    <name type="scientific">Mytilus coruscus</name>
    <name type="common">Sea mussel</name>
    <dbReference type="NCBI Taxonomy" id="42192"/>
    <lineage>
        <taxon>Eukaryota</taxon>
        <taxon>Metazoa</taxon>
        <taxon>Spiralia</taxon>
        <taxon>Lophotrochozoa</taxon>
        <taxon>Mollusca</taxon>
        <taxon>Bivalvia</taxon>
        <taxon>Autobranchia</taxon>
        <taxon>Pteriomorphia</taxon>
        <taxon>Mytilida</taxon>
        <taxon>Mytiloidea</taxon>
        <taxon>Mytilidae</taxon>
        <taxon>Mytilinae</taxon>
        <taxon>Mytilus</taxon>
    </lineage>
</organism>
<proteinExistence type="predicted"/>
<sequence length="382" mass="42836">MSEIDRLKNNITKHLSRMENEIKVELSTKKGEILKTIENEAMELTSLKCTVDNWKRIMDASIKHGSELQCLTEVNRLVEKKEDLGNQIKTTMSTLKTNSLTFKLFDSVKNFESNEKSFGSLSLSDSLMHMPSVNMQSGQIEIVHVFDVGNGTSCGSGIFLGNSILLTNNPSRRVVKFNRGFVYQSELKLPHGPYDITKIDDSKVAVGAQPQIFIIDVVNMKIEKVLTVNGSFYGLQYVCPEYIVAYCGKLTWIDASSGSRIRDCQTGNQCLYFHAFGRNEYICAVTNNSVSKHVDGKAEFTYNSKELKNIKGIDEDCKGNIYICGYTTKNIHQLTKEGTLVRIISASSFGISSPWIIRFELNSNIFLLTDFDSGKVVICKIC</sequence>
<dbReference type="Gene3D" id="2.120.10.30">
    <property type="entry name" value="TolB, C-terminal domain"/>
    <property type="match status" value="1"/>
</dbReference>
<reference evidence="1 2" key="1">
    <citation type="submission" date="2020-06" db="EMBL/GenBank/DDBJ databases">
        <authorList>
            <person name="Li R."/>
            <person name="Bekaert M."/>
        </authorList>
    </citation>
    <scope>NUCLEOTIDE SEQUENCE [LARGE SCALE GENOMIC DNA]</scope>
    <source>
        <strain evidence="2">wild</strain>
    </source>
</reference>
<gene>
    <name evidence="1" type="ORF">MCOR_46716</name>
</gene>
<name>A0A6J8E085_MYTCO</name>
<evidence type="ECO:0000313" key="2">
    <source>
        <dbReference type="Proteomes" id="UP000507470"/>
    </source>
</evidence>
<accession>A0A6J8E085</accession>
<keyword evidence="2" id="KW-1185">Reference proteome</keyword>
<evidence type="ECO:0008006" key="3">
    <source>
        <dbReference type="Google" id="ProtNLM"/>
    </source>
</evidence>
<dbReference type="Proteomes" id="UP000507470">
    <property type="component" value="Unassembled WGS sequence"/>
</dbReference>